<evidence type="ECO:0000313" key="2">
    <source>
        <dbReference type="EMBL" id="KAK2653660.1"/>
    </source>
</evidence>
<organism evidence="2 3">
    <name type="scientific">Dipteronia dyeriana</name>
    <dbReference type="NCBI Taxonomy" id="168575"/>
    <lineage>
        <taxon>Eukaryota</taxon>
        <taxon>Viridiplantae</taxon>
        <taxon>Streptophyta</taxon>
        <taxon>Embryophyta</taxon>
        <taxon>Tracheophyta</taxon>
        <taxon>Spermatophyta</taxon>
        <taxon>Magnoliopsida</taxon>
        <taxon>eudicotyledons</taxon>
        <taxon>Gunneridae</taxon>
        <taxon>Pentapetalae</taxon>
        <taxon>rosids</taxon>
        <taxon>malvids</taxon>
        <taxon>Sapindales</taxon>
        <taxon>Sapindaceae</taxon>
        <taxon>Hippocastanoideae</taxon>
        <taxon>Acereae</taxon>
        <taxon>Dipteronia</taxon>
    </lineage>
</organism>
<evidence type="ECO:0000259" key="1">
    <source>
        <dbReference type="PROSITE" id="PS50090"/>
    </source>
</evidence>
<dbReference type="PANTHER" id="PTHR47430">
    <property type="entry name" value="GB|AAC33480.1"/>
    <property type="match status" value="1"/>
</dbReference>
<dbReference type="Pfam" id="PF13921">
    <property type="entry name" value="Myb_DNA-bind_6"/>
    <property type="match status" value="1"/>
</dbReference>
<comment type="caution">
    <text evidence="2">The sequence shown here is derived from an EMBL/GenBank/DDBJ whole genome shotgun (WGS) entry which is preliminary data.</text>
</comment>
<protein>
    <recommendedName>
        <fullName evidence="1">Myb-like domain-containing protein</fullName>
    </recommendedName>
</protein>
<feature type="domain" description="Myb-like" evidence="1">
    <location>
        <begin position="111"/>
        <end position="153"/>
    </location>
</feature>
<proteinExistence type="predicted"/>
<dbReference type="CDD" id="cd00167">
    <property type="entry name" value="SANT"/>
    <property type="match status" value="1"/>
</dbReference>
<dbReference type="PROSITE" id="PS50090">
    <property type="entry name" value="MYB_LIKE"/>
    <property type="match status" value="1"/>
</dbReference>
<accession>A0AAD9X6F6</accession>
<keyword evidence="3" id="KW-1185">Reference proteome</keyword>
<name>A0AAD9X6F6_9ROSI</name>
<dbReference type="SMART" id="SM00717">
    <property type="entry name" value="SANT"/>
    <property type="match status" value="2"/>
</dbReference>
<dbReference type="InterPro" id="IPR009057">
    <property type="entry name" value="Homeodomain-like_sf"/>
</dbReference>
<dbReference type="EMBL" id="JANJYI010000004">
    <property type="protein sequence ID" value="KAK2653660.1"/>
    <property type="molecule type" value="Genomic_DNA"/>
</dbReference>
<dbReference type="Proteomes" id="UP001280121">
    <property type="component" value="Unassembled WGS sequence"/>
</dbReference>
<dbReference type="AlphaFoldDB" id="A0AAD9X6F6"/>
<dbReference type="SUPFAM" id="SSF46689">
    <property type="entry name" value="Homeodomain-like"/>
    <property type="match status" value="1"/>
</dbReference>
<dbReference type="PANTHER" id="PTHR47430:SF4">
    <property type="entry name" value="GB|AAC33480.1"/>
    <property type="match status" value="1"/>
</dbReference>
<evidence type="ECO:0000313" key="3">
    <source>
        <dbReference type="Proteomes" id="UP001280121"/>
    </source>
</evidence>
<dbReference type="InterPro" id="IPR001005">
    <property type="entry name" value="SANT/Myb"/>
</dbReference>
<reference evidence="2" key="1">
    <citation type="journal article" date="2023" name="Plant J.">
        <title>Genome sequences and population genomics provide insights into the demographic history, inbreeding, and mutation load of two 'living fossil' tree species of Dipteronia.</title>
        <authorList>
            <person name="Feng Y."/>
            <person name="Comes H.P."/>
            <person name="Chen J."/>
            <person name="Zhu S."/>
            <person name="Lu R."/>
            <person name="Zhang X."/>
            <person name="Li P."/>
            <person name="Qiu J."/>
            <person name="Olsen K.M."/>
            <person name="Qiu Y."/>
        </authorList>
    </citation>
    <scope>NUCLEOTIDE SEQUENCE</scope>
    <source>
        <strain evidence="2">KIB01</strain>
    </source>
</reference>
<gene>
    <name evidence="2" type="ORF">Ddye_013516</name>
</gene>
<dbReference type="Gene3D" id="1.10.10.60">
    <property type="entry name" value="Homeodomain-like"/>
    <property type="match status" value="2"/>
</dbReference>
<sequence length="199" mass="23335">MMYVMAKNRSQKKSSKKVSFSDDVEVFPPATGLVRGKRFSDEENEMLKQVVLSYIKARGLGEEGLDMVLYCRSHPETRNCWKEIASALPWRRRESIYYRAHIIVERDENHKWSPEELELVKKFHEKHGSDWKKLASGLGKHRRHMKDTWRRIRSTVRKMGQWPQGEYRNLFDSVNSDMRIVGKFSGTDECGIVVPNICS</sequence>